<feature type="region of interest" description="Disordered" evidence="1">
    <location>
        <begin position="1"/>
        <end position="72"/>
    </location>
</feature>
<reference evidence="3" key="1">
    <citation type="submission" date="2021-01" db="EMBL/GenBank/DDBJ databases">
        <authorList>
            <person name="Corre E."/>
            <person name="Pelletier E."/>
            <person name="Niang G."/>
            <person name="Scheremetjew M."/>
            <person name="Finn R."/>
            <person name="Kale V."/>
            <person name="Holt S."/>
            <person name="Cochrane G."/>
            <person name="Meng A."/>
            <person name="Brown T."/>
            <person name="Cohen L."/>
        </authorList>
    </citation>
    <scope>NUCLEOTIDE SEQUENCE</scope>
    <source>
        <strain evidence="3">OF101</strain>
    </source>
</reference>
<organism evidence="3">
    <name type="scientific">Alexandrium catenella</name>
    <name type="common">Red tide dinoflagellate</name>
    <name type="synonym">Gonyaulax catenella</name>
    <dbReference type="NCBI Taxonomy" id="2925"/>
    <lineage>
        <taxon>Eukaryota</taxon>
        <taxon>Sar</taxon>
        <taxon>Alveolata</taxon>
        <taxon>Dinophyceae</taxon>
        <taxon>Gonyaulacales</taxon>
        <taxon>Pyrocystaceae</taxon>
        <taxon>Alexandrium</taxon>
    </lineage>
</organism>
<dbReference type="AlphaFoldDB" id="A0A7S1SD66"/>
<dbReference type="InterPro" id="IPR052963">
    <property type="entry name" value="Pantetheine_PDE"/>
</dbReference>
<evidence type="ECO:0000313" key="3">
    <source>
        <dbReference type="EMBL" id="CAD9191009.1"/>
    </source>
</evidence>
<dbReference type="PANTHER" id="PTHR36492">
    <property type="match status" value="1"/>
</dbReference>
<feature type="compositionally biased region" description="Basic and acidic residues" evidence="1">
    <location>
        <begin position="20"/>
        <end position="72"/>
    </location>
</feature>
<accession>A0A7S1SD66</accession>
<dbReference type="SUPFAM" id="SSF56300">
    <property type="entry name" value="Metallo-dependent phosphatases"/>
    <property type="match status" value="1"/>
</dbReference>
<name>A0A7S1SD66_ALECA</name>
<dbReference type="PANTHER" id="PTHR36492:SF2">
    <property type="entry name" value="[ACYL-CARRIER-PROTEIN] PHOSPHODIESTERASE PPTH"/>
    <property type="match status" value="1"/>
</dbReference>
<proteinExistence type="predicted"/>
<dbReference type="EMBL" id="HBGE01113728">
    <property type="protein sequence ID" value="CAD9191009.1"/>
    <property type="molecule type" value="Transcribed_RNA"/>
</dbReference>
<feature type="compositionally biased region" description="Acidic residues" evidence="1">
    <location>
        <begin position="1"/>
        <end position="13"/>
    </location>
</feature>
<evidence type="ECO:0000259" key="2">
    <source>
        <dbReference type="Pfam" id="PF00149"/>
    </source>
</evidence>
<gene>
    <name evidence="3" type="ORF">ACAT0790_LOCUS67784</name>
</gene>
<feature type="domain" description="Calcineurin-like phosphoesterase" evidence="2">
    <location>
        <begin position="114"/>
        <end position="230"/>
    </location>
</feature>
<dbReference type="InterPro" id="IPR004843">
    <property type="entry name" value="Calcineurin-like_PHP"/>
</dbReference>
<dbReference type="Gene3D" id="3.60.21.10">
    <property type="match status" value="2"/>
</dbReference>
<protein>
    <recommendedName>
        <fullName evidence="2">Calcineurin-like phosphoesterase domain-containing protein</fullName>
    </recommendedName>
</protein>
<dbReference type="InterPro" id="IPR029052">
    <property type="entry name" value="Metallo-depent_PP-like"/>
</dbReference>
<evidence type="ECO:0000256" key="1">
    <source>
        <dbReference type="SAM" id="MobiDB-lite"/>
    </source>
</evidence>
<dbReference type="GO" id="GO:0016787">
    <property type="term" value="F:hydrolase activity"/>
    <property type="evidence" value="ECO:0007669"/>
    <property type="project" value="InterPro"/>
</dbReference>
<dbReference type="Pfam" id="PF00149">
    <property type="entry name" value="Metallophos"/>
    <property type="match status" value="1"/>
</dbReference>
<sequence length="515" mass="58107">MDFDDLEDAEEANPEAVAAAKEEEARAFEEQKAAHQREKDEEAKKAAAKAKDAKQKLDEARQAKLAKDNDPEALREACEAWDKAHRVKGDVATGVDAARQAGFVPEGPVKTVRRIWCVSDVHCDHEQNQSYFKQMDNTVFKEDVLILAGDISHELDVLETVFTACKERFAEVFFVPGNHELWVKNDTHWKESAEGDRKYKDSMDKMTYLLDLCESKGVRTKPGVFECGGEAIWVVPVMSYHARSFDTEPDIADHWDGIGKLESQVKDFACSVWPSGLDPATDDVADALDGLNDTWVTKMEPSLSSSFSAVAKALPGARAQAKTRMITYSHFVPRLQLNPEKRFLFYPNINKAIGSRALEKRVNSLRPDVHVFGHTHFGWDAVIDGTRYIQAPLAMPKERSSFSVTVIGDFPDFEDSKPLLLRDGRDWPETYQAGWSEYYKTFPREAYRTEAIQGRMMRLYKWKGPGPQPSEELCFKDRKPGWELAPSWVFEKLAKQAPGFDGGTHGMMLQAGKKS</sequence>